<name>A0A814UG35_9BILA</name>
<feature type="coiled-coil region" evidence="1">
    <location>
        <begin position="306"/>
        <end position="344"/>
    </location>
</feature>
<evidence type="ECO:0000256" key="1">
    <source>
        <dbReference type="SAM" id="Coils"/>
    </source>
</evidence>
<organism evidence="2 4">
    <name type="scientific">Didymodactylos carnosus</name>
    <dbReference type="NCBI Taxonomy" id="1234261"/>
    <lineage>
        <taxon>Eukaryota</taxon>
        <taxon>Metazoa</taxon>
        <taxon>Spiralia</taxon>
        <taxon>Gnathifera</taxon>
        <taxon>Rotifera</taxon>
        <taxon>Eurotatoria</taxon>
        <taxon>Bdelloidea</taxon>
        <taxon>Philodinida</taxon>
        <taxon>Philodinidae</taxon>
        <taxon>Didymodactylos</taxon>
    </lineage>
</organism>
<dbReference type="AlphaFoldDB" id="A0A814UG35"/>
<reference evidence="2" key="1">
    <citation type="submission" date="2021-02" db="EMBL/GenBank/DDBJ databases">
        <authorList>
            <person name="Nowell W R."/>
        </authorList>
    </citation>
    <scope>NUCLEOTIDE SEQUENCE</scope>
</reference>
<accession>A0A814UG35</accession>
<dbReference type="Proteomes" id="UP000681722">
    <property type="component" value="Unassembled WGS sequence"/>
</dbReference>
<keyword evidence="4" id="KW-1185">Reference proteome</keyword>
<dbReference type="Proteomes" id="UP000663829">
    <property type="component" value="Unassembled WGS sequence"/>
</dbReference>
<evidence type="ECO:0000313" key="2">
    <source>
        <dbReference type="EMBL" id="CAF1175257.1"/>
    </source>
</evidence>
<keyword evidence="1" id="KW-0175">Coiled coil</keyword>
<protein>
    <submittedName>
        <fullName evidence="2">Uncharacterized protein</fullName>
    </submittedName>
</protein>
<sequence>MADENKCVQLNNNAEIDASYCVRYDPPVDENGELYSDDDDLDENYVEQISSSVLYLFKQALNTTKKWTEICNAFTNFFYPNLVFQLIKEKVVDPKQFSCVPFVLLSIFTTDIELLNDMRHPTTNLQYKFIHNLQTWLRISIEKLNRLLTNDYNKNADDLKNHVEKSAFNSFDDIIIILSRDNQFEENLAKPLLITDVDSEQDQAVKYLLLSLNNNEPFFQETISTTFSKFNNRKRILEQYARANWYPVVDYMDSREETRNYLCTNTLIFKNQLDKALDEIACDFKQVEQTHSNQKQSIQKICDDGIREVEIEIDKAEQRQQEVKKQANNRVSNLLDQYHNMDEHTFLEKFQRDLNKHNTEQNTSGENFVNDDQIQIIARDLFLKIDQRMTAVHFKDFPILFDEFFG</sequence>
<dbReference type="EMBL" id="CAJNOQ010007661">
    <property type="protein sequence ID" value="CAF1175257.1"/>
    <property type="molecule type" value="Genomic_DNA"/>
</dbReference>
<dbReference type="EMBL" id="CAJOBC010007660">
    <property type="protein sequence ID" value="CAF3939172.1"/>
    <property type="molecule type" value="Genomic_DNA"/>
</dbReference>
<gene>
    <name evidence="2" type="ORF">GPM918_LOCUS22404</name>
    <name evidence="3" type="ORF">SRO942_LOCUS22399</name>
</gene>
<comment type="caution">
    <text evidence="2">The sequence shown here is derived from an EMBL/GenBank/DDBJ whole genome shotgun (WGS) entry which is preliminary data.</text>
</comment>
<evidence type="ECO:0000313" key="4">
    <source>
        <dbReference type="Proteomes" id="UP000663829"/>
    </source>
</evidence>
<proteinExistence type="predicted"/>
<evidence type="ECO:0000313" key="3">
    <source>
        <dbReference type="EMBL" id="CAF3939172.1"/>
    </source>
</evidence>